<accession>A0ABD0L0U9</accession>
<dbReference type="EMBL" id="JACVVK020000098">
    <property type="protein sequence ID" value="KAK7492861.1"/>
    <property type="molecule type" value="Genomic_DNA"/>
</dbReference>
<keyword evidence="2" id="KW-1185">Reference proteome</keyword>
<feature type="non-terminal residue" evidence="1">
    <location>
        <position position="70"/>
    </location>
</feature>
<protein>
    <submittedName>
        <fullName evidence="1">Uncharacterized protein</fullName>
    </submittedName>
</protein>
<evidence type="ECO:0000313" key="2">
    <source>
        <dbReference type="Proteomes" id="UP001519460"/>
    </source>
</evidence>
<comment type="caution">
    <text evidence="1">The sequence shown here is derived from an EMBL/GenBank/DDBJ whole genome shotgun (WGS) entry which is preliminary data.</text>
</comment>
<reference evidence="1 2" key="1">
    <citation type="journal article" date="2023" name="Sci. Data">
        <title>Genome assembly of the Korean intertidal mud-creeper Batillaria attramentaria.</title>
        <authorList>
            <person name="Patra A.K."/>
            <person name="Ho P.T."/>
            <person name="Jun S."/>
            <person name="Lee S.J."/>
            <person name="Kim Y."/>
            <person name="Won Y.J."/>
        </authorList>
    </citation>
    <scope>NUCLEOTIDE SEQUENCE [LARGE SCALE GENOMIC DNA]</scope>
    <source>
        <strain evidence="1">Wonlab-2016</strain>
    </source>
</reference>
<name>A0ABD0L0U9_9CAEN</name>
<organism evidence="1 2">
    <name type="scientific">Batillaria attramentaria</name>
    <dbReference type="NCBI Taxonomy" id="370345"/>
    <lineage>
        <taxon>Eukaryota</taxon>
        <taxon>Metazoa</taxon>
        <taxon>Spiralia</taxon>
        <taxon>Lophotrochozoa</taxon>
        <taxon>Mollusca</taxon>
        <taxon>Gastropoda</taxon>
        <taxon>Caenogastropoda</taxon>
        <taxon>Sorbeoconcha</taxon>
        <taxon>Cerithioidea</taxon>
        <taxon>Batillariidae</taxon>
        <taxon>Batillaria</taxon>
    </lineage>
</organism>
<dbReference type="AlphaFoldDB" id="A0ABD0L0U9"/>
<gene>
    <name evidence="1" type="ORF">BaRGS_00015808</name>
</gene>
<dbReference type="Proteomes" id="UP001519460">
    <property type="component" value="Unassembled WGS sequence"/>
</dbReference>
<evidence type="ECO:0000313" key="1">
    <source>
        <dbReference type="EMBL" id="KAK7492861.1"/>
    </source>
</evidence>
<sequence>RERVSGQQVASKKQNNSRGPLIAAVLTDGRTAGPLLTADGLSRVKKHSLYGGRVVGRARLCSPGECIWLA</sequence>
<proteinExistence type="predicted"/>
<feature type="non-terminal residue" evidence="1">
    <location>
        <position position="1"/>
    </location>
</feature>